<feature type="compositionally biased region" description="Basic and acidic residues" evidence="6">
    <location>
        <begin position="568"/>
        <end position="577"/>
    </location>
</feature>
<feature type="compositionally biased region" description="Basic and acidic residues" evidence="6">
    <location>
        <begin position="187"/>
        <end position="206"/>
    </location>
</feature>
<comment type="subcellular location">
    <subcellularLocation>
        <location evidence="2">Cytoplasm</location>
    </subcellularLocation>
    <subcellularLocation>
        <location evidence="1">Nucleus</location>
    </subcellularLocation>
</comment>
<evidence type="ECO:0000256" key="4">
    <source>
        <dbReference type="ARBA" id="ARBA00023186"/>
    </source>
</evidence>
<dbReference type="PANTHER" id="PTHR44313:SF1">
    <property type="entry name" value="DNAJ HOMOLOG SUBFAMILY C MEMBER 17"/>
    <property type="match status" value="1"/>
</dbReference>
<dbReference type="AlphaFoldDB" id="A0A1U7LTU8"/>
<evidence type="ECO:0000256" key="5">
    <source>
        <dbReference type="ARBA" id="ARBA00023242"/>
    </source>
</evidence>
<keyword evidence="4" id="KW-0143">Chaperone</keyword>
<dbReference type="InterPro" id="IPR036869">
    <property type="entry name" value="J_dom_sf"/>
</dbReference>
<organism evidence="8 9">
    <name type="scientific">Neolecta irregularis (strain DAH-3)</name>
    <dbReference type="NCBI Taxonomy" id="1198029"/>
    <lineage>
        <taxon>Eukaryota</taxon>
        <taxon>Fungi</taxon>
        <taxon>Dikarya</taxon>
        <taxon>Ascomycota</taxon>
        <taxon>Taphrinomycotina</taxon>
        <taxon>Neolectales</taxon>
        <taxon>Neolectaceae</taxon>
        <taxon>Neolecta</taxon>
    </lineage>
</organism>
<feature type="compositionally biased region" description="Basic and acidic residues" evidence="6">
    <location>
        <begin position="235"/>
        <end position="245"/>
    </location>
</feature>
<name>A0A1U7LTU8_NEOID</name>
<feature type="compositionally biased region" description="Polar residues" evidence="6">
    <location>
        <begin position="252"/>
        <end position="293"/>
    </location>
</feature>
<keyword evidence="3" id="KW-0963">Cytoplasm</keyword>
<dbReference type="InterPro" id="IPR001623">
    <property type="entry name" value="DnaJ_domain"/>
</dbReference>
<feature type="domain" description="J" evidence="7">
    <location>
        <begin position="10"/>
        <end position="77"/>
    </location>
</feature>
<dbReference type="PRINTS" id="PR00625">
    <property type="entry name" value="JDOMAIN"/>
</dbReference>
<feature type="region of interest" description="Disordered" evidence="6">
    <location>
        <begin position="341"/>
        <end position="627"/>
    </location>
</feature>
<dbReference type="SMART" id="SM00271">
    <property type="entry name" value="DnaJ"/>
    <property type="match status" value="1"/>
</dbReference>
<dbReference type="Gene3D" id="1.10.287.110">
    <property type="entry name" value="DnaJ domain"/>
    <property type="match status" value="1"/>
</dbReference>
<comment type="caution">
    <text evidence="8">The sequence shown here is derived from an EMBL/GenBank/DDBJ whole genome shotgun (WGS) entry which is preliminary data.</text>
</comment>
<dbReference type="PANTHER" id="PTHR44313">
    <property type="entry name" value="DNAJ HOMOLOG SUBFAMILY C MEMBER 17"/>
    <property type="match status" value="1"/>
</dbReference>
<keyword evidence="9" id="KW-1185">Reference proteome</keyword>
<evidence type="ECO:0000313" key="9">
    <source>
        <dbReference type="Proteomes" id="UP000186594"/>
    </source>
</evidence>
<keyword evidence="5" id="KW-0539">Nucleus</keyword>
<feature type="compositionally biased region" description="Polar residues" evidence="6">
    <location>
        <begin position="222"/>
        <end position="233"/>
    </location>
</feature>
<dbReference type="GO" id="GO:0005737">
    <property type="term" value="C:cytoplasm"/>
    <property type="evidence" value="ECO:0007669"/>
    <property type="project" value="UniProtKB-SubCell"/>
</dbReference>
<dbReference type="Pfam" id="PF00226">
    <property type="entry name" value="DnaJ"/>
    <property type="match status" value="1"/>
</dbReference>
<proteinExistence type="predicted"/>
<feature type="compositionally biased region" description="Polar residues" evidence="6">
    <location>
        <begin position="175"/>
        <end position="186"/>
    </location>
</feature>
<feature type="compositionally biased region" description="Basic and acidic residues" evidence="6">
    <location>
        <begin position="299"/>
        <end position="308"/>
    </location>
</feature>
<dbReference type="PROSITE" id="PS50076">
    <property type="entry name" value="DNAJ_2"/>
    <property type="match status" value="1"/>
</dbReference>
<sequence length="753" mass="85954">MPIKHLPFVDYYAVLGISATADHAAIKKAYHKQALLYHPDKNPDDRKASAQLHMQKINVAFETLRDPSRKATYDSARCKIRLSPDYSPCFTSARAGFDYAKYNYSDYSHSGYASGNRDGFDSWYRWYTNHQRHQKPKKESKPPPPKQPPPPTNPQDPKPRPTPHKTRKPGVASETRPQSKTAYSNTHKGEKYSTAPKPEEVPKRSSQESPPYTKESFDFNFAPSSDTPYTFKSSPKPDKPRENNLRGKAKPKTSTESTFNFTPNGRWSTPKSEANGQRFSDSSTDNRGSSKSTPFKFKWRADSSERQNHTSQENPSIWGTLPQTENLRSYKFDFGGYEQAFEPQAFTQSNPKSSNLNENERFSAFNFKQSPEFPERPNKPQKVNLEDEVEQDTPRQTGGRYAAGSNSTKPPPEFIPLGPEVLPEENYGYKAPELDMEMPDDRPVTPKSRPLSNHYSPAQKSQNANKKAKTTPESVFLGKFRQSETPNGNDRETRTFDFTFAMPPKSLDPLSTSSSSTFDPLDGNLGSNGYSDPQIPKAFRYTADTAHGSTREWANSWTSHHSTSKNSGSDKKFESYRTSEPIEISDDDERQEAKSEDPSQTRIEDEEEDDEIISISSTEETPSERLQDPYLDSQKREQEEFKTILCQFENVTNSILSTPGLVINLAPCTCSQNDMNRYLQSLRTHQSNWTCFYSKIKQYQSLWSTFEEKYSKCSVTDFILLEWYLKAKEVDQRVQKKISSEEETHLLVLKHLK</sequence>
<dbReference type="GO" id="GO:0000390">
    <property type="term" value="P:spliceosomal complex disassembly"/>
    <property type="evidence" value="ECO:0007669"/>
    <property type="project" value="TreeGrafter"/>
</dbReference>
<protein>
    <submittedName>
        <fullName evidence="8">DnAJ-like protein</fullName>
    </submittedName>
</protein>
<dbReference type="EMBL" id="LXFE01000241">
    <property type="protein sequence ID" value="OLL26096.1"/>
    <property type="molecule type" value="Genomic_DNA"/>
</dbReference>
<feature type="compositionally biased region" description="Low complexity" evidence="6">
    <location>
        <begin position="503"/>
        <end position="522"/>
    </location>
</feature>
<evidence type="ECO:0000259" key="7">
    <source>
        <dbReference type="PROSITE" id="PS50076"/>
    </source>
</evidence>
<feature type="compositionally biased region" description="Polar residues" evidence="6">
    <location>
        <begin position="309"/>
        <end position="323"/>
    </location>
</feature>
<feature type="compositionally biased region" description="Basic and acidic residues" evidence="6">
    <location>
        <begin position="591"/>
        <end position="603"/>
    </location>
</feature>
<feature type="compositionally biased region" description="Polar residues" evidence="6">
    <location>
        <begin position="552"/>
        <end position="567"/>
    </location>
</feature>
<dbReference type="InterPro" id="IPR052094">
    <property type="entry name" value="Pre-mRNA-splicing_ERAD"/>
</dbReference>
<feature type="region of interest" description="Disordered" evidence="6">
    <location>
        <begin position="130"/>
        <end position="323"/>
    </location>
</feature>
<dbReference type="CDD" id="cd06257">
    <property type="entry name" value="DnaJ"/>
    <property type="match status" value="1"/>
</dbReference>
<gene>
    <name evidence="8" type="ORF">NEOLI_002518</name>
</gene>
<dbReference type="Proteomes" id="UP000186594">
    <property type="component" value="Unassembled WGS sequence"/>
</dbReference>
<evidence type="ECO:0000313" key="8">
    <source>
        <dbReference type="EMBL" id="OLL26096.1"/>
    </source>
</evidence>
<evidence type="ECO:0000256" key="1">
    <source>
        <dbReference type="ARBA" id="ARBA00004123"/>
    </source>
</evidence>
<dbReference type="SUPFAM" id="SSF46565">
    <property type="entry name" value="Chaperone J-domain"/>
    <property type="match status" value="1"/>
</dbReference>
<dbReference type="STRING" id="1198029.A0A1U7LTU8"/>
<feature type="compositionally biased region" description="Pro residues" evidence="6">
    <location>
        <begin position="142"/>
        <end position="156"/>
    </location>
</feature>
<evidence type="ECO:0000256" key="2">
    <source>
        <dbReference type="ARBA" id="ARBA00004496"/>
    </source>
</evidence>
<reference evidence="8 9" key="1">
    <citation type="submission" date="2016-04" db="EMBL/GenBank/DDBJ databases">
        <title>Evolutionary innovation and constraint leading to complex multicellularity in the Ascomycota.</title>
        <authorList>
            <person name="Cisse O."/>
            <person name="Nguyen A."/>
            <person name="Hewitt D.A."/>
            <person name="Jedd G."/>
            <person name="Stajich J.E."/>
        </authorList>
    </citation>
    <scope>NUCLEOTIDE SEQUENCE [LARGE SCALE GENOMIC DNA]</scope>
    <source>
        <strain evidence="8 9">DAH-3</strain>
    </source>
</reference>
<evidence type="ECO:0000256" key="6">
    <source>
        <dbReference type="SAM" id="MobiDB-lite"/>
    </source>
</evidence>
<feature type="compositionally biased region" description="Polar residues" evidence="6">
    <location>
        <begin position="345"/>
        <end position="357"/>
    </location>
</feature>
<evidence type="ECO:0000256" key="3">
    <source>
        <dbReference type="ARBA" id="ARBA00022490"/>
    </source>
</evidence>
<feature type="non-terminal residue" evidence="8">
    <location>
        <position position="753"/>
    </location>
</feature>
<dbReference type="OrthoDB" id="10250354at2759"/>
<dbReference type="GO" id="GO:0005681">
    <property type="term" value="C:spliceosomal complex"/>
    <property type="evidence" value="ECO:0007669"/>
    <property type="project" value="TreeGrafter"/>
</dbReference>
<accession>A0A1U7LTU8</accession>